<keyword evidence="7" id="KW-0408">Iron</keyword>
<accession>A0A267MCR5</accession>
<dbReference type="InterPro" id="IPR058240">
    <property type="entry name" value="rSAM_sf"/>
</dbReference>
<dbReference type="PIRSF" id="PIRSF000371">
    <property type="entry name" value="PFL_act_enz"/>
    <property type="match status" value="1"/>
</dbReference>
<evidence type="ECO:0000256" key="1">
    <source>
        <dbReference type="ARBA" id="ARBA00001966"/>
    </source>
</evidence>
<dbReference type="PROSITE" id="PS01087">
    <property type="entry name" value="RADICAL_ACTIVATING"/>
    <property type="match status" value="1"/>
</dbReference>
<dbReference type="EMBL" id="NIBG01000027">
    <property type="protein sequence ID" value="PAB57247.1"/>
    <property type="molecule type" value="Genomic_DNA"/>
</dbReference>
<dbReference type="RefSeq" id="WP_095135493.1">
    <property type="nucleotide sequence ID" value="NZ_NIBG01000027.1"/>
</dbReference>
<evidence type="ECO:0000256" key="2">
    <source>
        <dbReference type="ARBA" id="ARBA00009777"/>
    </source>
</evidence>
<evidence type="ECO:0000256" key="8">
    <source>
        <dbReference type="ARBA" id="ARBA00023014"/>
    </source>
</evidence>
<evidence type="ECO:0000256" key="5">
    <source>
        <dbReference type="ARBA" id="ARBA00022723"/>
    </source>
</evidence>
<comment type="similarity">
    <text evidence="2">Belongs to the organic radical-activating enzymes family.</text>
</comment>
<sequence length="277" mass="31151">MKALVNKIIPFSFVDGEGNRFSIFLQGCNFDCSYCHNPETINLCISCSSCVDKCPVGALKKDQKVFYDKDKCINCDECIKVCAHGSTPKASKLSVDEIVEQIQVVGPFLSGITISGGECTLQRDFIIELAKKVKPMGLTVFVDTNGYLPIWKDRELLDNIDKVMLDVKSFNGEEHVALTKKANDSVLENLKILLEKKKIYEVRTVIVPKLLDNENNVKNISKIISNIDENVRYKLIKYRPLGVRIDKLKGSTPEDEYMKKLMDMARVNGCKNVISSL</sequence>
<dbReference type="NCBIfam" id="TIGR04041">
    <property type="entry name" value="activase_YjjW"/>
    <property type="match status" value="1"/>
</dbReference>
<comment type="caution">
    <text evidence="12">The sequence shown here is derived from an EMBL/GenBank/DDBJ whole genome shotgun (WGS) entry which is preliminary data.</text>
</comment>
<dbReference type="GO" id="GO:0051539">
    <property type="term" value="F:4 iron, 4 sulfur cluster binding"/>
    <property type="evidence" value="ECO:0007669"/>
    <property type="project" value="UniProtKB-KW"/>
</dbReference>
<dbReference type="InterPro" id="IPR001989">
    <property type="entry name" value="Radical_activat_CS"/>
</dbReference>
<dbReference type="PANTHER" id="PTHR30352">
    <property type="entry name" value="PYRUVATE FORMATE-LYASE-ACTIVATING ENZYME"/>
    <property type="match status" value="1"/>
</dbReference>
<dbReference type="GO" id="GO:0016491">
    <property type="term" value="F:oxidoreductase activity"/>
    <property type="evidence" value="ECO:0007669"/>
    <property type="project" value="UniProtKB-KW"/>
</dbReference>
<dbReference type="OrthoDB" id="9782387at2"/>
<keyword evidence="3" id="KW-0004">4Fe-4S</keyword>
<dbReference type="GO" id="GO:0046872">
    <property type="term" value="F:metal ion binding"/>
    <property type="evidence" value="ECO:0007669"/>
    <property type="project" value="UniProtKB-KW"/>
</dbReference>
<dbReference type="InterPro" id="IPR007197">
    <property type="entry name" value="rSAM"/>
</dbReference>
<evidence type="ECO:0000256" key="3">
    <source>
        <dbReference type="ARBA" id="ARBA00022485"/>
    </source>
</evidence>
<gene>
    <name evidence="12" type="ORF">CCE28_19375</name>
</gene>
<evidence type="ECO:0000256" key="6">
    <source>
        <dbReference type="ARBA" id="ARBA00023002"/>
    </source>
</evidence>
<dbReference type="PROSITE" id="PS51918">
    <property type="entry name" value="RADICAL_SAM"/>
    <property type="match status" value="1"/>
</dbReference>
<dbReference type="InterPro" id="IPR017900">
    <property type="entry name" value="4Fe4S_Fe_S_CS"/>
</dbReference>
<evidence type="ECO:0000313" key="13">
    <source>
        <dbReference type="Proteomes" id="UP000216024"/>
    </source>
</evidence>
<dbReference type="SUPFAM" id="SSF54862">
    <property type="entry name" value="4Fe-4S ferredoxins"/>
    <property type="match status" value="1"/>
</dbReference>
<dbReference type="PROSITE" id="PS00198">
    <property type="entry name" value="4FE4S_FER_1"/>
    <property type="match status" value="1"/>
</dbReference>
<dbReference type="Pfam" id="PF04055">
    <property type="entry name" value="Radical_SAM"/>
    <property type="match status" value="1"/>
</dbReference>
<keyword evidence="13" id="KW-1185">Reference proteome</keyword>
<dbReference type="AlphaFoldDB" id="A0A267MCR5"/>
<evidence type="ECO:0000259" key="10">
    <source>
        <dbReference type="PROSITE" id="PS51379"/>
    </source>
</evidence>
<evidence type="ECO:0000256" key="4">
    <source>
        <dbReference type="ARBA" id="ARBA00022691"/>
    </source>
</evidence>
<organism evidence="12 13">
    <name type="scientific">Anaeromicrobium sediminis</name>
    <dbReference type="NCBI Taxonomy" id="1478221"/>
    <lineage>
        <taxon>Bacteria</taxon>
        <taxon>Bacillati</taxon>
        <taxon>Bacillota</taxon>
        <taxon>Clostridia</taxon>
        <taxon>Peptostreptococcales</taxon>
        <taxon>Thermotaleaceae</taxon>
        <taxon>Anaeromicrobium</taxon>
    </lineage>
</organism>
<dbReference type="SUPFAM" id="SSF102114">
    <property type="entry name" value="Radical SAM enzymes"/>
    <property type="match status" value="1"/>
</dbReference>
<dbReference type="Gene3D" id="3.30.70.20">
    <property type="match status" value="1"/>
</dbReference>
<evidence type="ECO:0000313" key="12">
    <source>
        <dbReference type="EMBL" id="PAB57247.1"/>
    </source>
</evidence>
<keyword evidence="8" id="KW-0411">Iron-sulfur</keyword>
<dbReference type="Proteomes" id="UP000216024">
    <property type="component" value="Unassembled WGS sequence"/>
</dbReference>
<evidence type="ECO:0000259" key="11">
    <source>
        <dbReference type="PROSITE" id="PS51918"/>
    </source>
</evidence>
<dbReference type="Pfam" id="PF00037">
    <property type="entry name" value="Fer4"/>
    <property type="match status" value="1"/>
</dbReference>
<feature type="domain" description="4Fe-4S ferredoxin-type" evidence="10">
    <location>
        <begin position="63"/>
        <end position="92"/>
    </location>
</feature>
<dbReference type="InterPro" id="IPR040074">
    <property type="entry name" value="BssD/PflA/YjjW"/>
</dbReference>
<dbReference type="InterPro" id="IPR034457">
    <property type="entry name" value="Organic_radical-activating"/>
</dbReference>
<feature type="domain" description="4Fe-4S ferredoxin-type" evidence="10">
    <location>
        <begin position="37"/>
        <end position="62"/>
    </location>
</feature>
<evidence type="ECO:0000256" key="7">
    <source>
        <dbReference type="ARBA" id="ARBA00023004"/>
    </source>
</evidence>
<dbReference type="InterPro" id="IPR023912">
    <property type="entry name" value="YjjW_bact"/>
</dbReference>
<dbReference type="InterPro" id="IPR013785">
    <property type="entry name" value="Aldolase_TIM"/>
</dbReference>
<dbReference type="InterPro" id="IPR012839">
    <property type="entry name" value="Organic_radical_activase"/>
</dbReference>
<dbReference type="SFLD" id="SFLDG01118">
    <property type="entry name" value="activating_enzymes__group_2"/>
    <property type="match status" value="1"/>
</dbReference>
<feature type="domain" description="Radical SAM core" evidence="11">
    <location>
        <begin position="14"/>
        <end position="271"/>
    </location>
</feature>
<dbReference type="CDD" id="cd01335">
    <property type="entry name" value="Radical_SAM"/>
    <property type="match status" value="1"/>
</dbReference>
<dbReference type="SFLD" id="SFLDF00392">
    <property type="entry name" value="YjjI_activase"/>
    <property type="match status" value="1"/>
</dbReference>
<keyword evidence="6" id="KW-0560">Oxidoreductase</keyword>
<dbReference type="SFLD" id="SFLDG01066">
    <property type="entry name" value="organic_radical-activating_enz"/>
    <property type="match status" value="1"/>
</dbReference>
<dbReference type="PROSITE" id="PS51379">
    <property type="entry name" value="4FE4S_FER_2"/>
    <property type="match status" value="2"/>
</dbReference>
<keyword evidence="4" id="KW-0949">S-adenosyl-L-methionine</keyword>
<dbReference type="InterPro" id="IPR017896">
    <property type="entry name" value="4Fe4S_Fe-S-bd"/>
</dbReference>
<dbReference type="PANTHER" id="PTHR30352:SF13">
    <property type="entry name" value="GLYCYL-RADICAL ENZYME ACTIVATING ENZYME YJJW-RELATED"/>
    <property type="match status" value="1"/>
</dbReference>
<reference evidence="12 13" key="1">
    <citation type="submission" date="2017-06" db="EMBL/GenBank/DDBJ databases">
        <title>Draft genome sequence of anaerobic fermentative bacterium Anaeromicrobium sediminis DY2726D isolated from West Pacific Ocean sediments.</title>
        <authorList>
            <person name="Zeng X."/>
        </authorList>
    </citation>
    <scope>NUCLEOTIDE SEQUENCE [LARGE SCALE GENOMIC DNA]</scope>
    <source>
        <strain evidence="12 13">DY2726D</strain>
    </source>
</reference>
<dbReference type="SFLD" id="SFLDS00029">
    <property type="entry name" value="Radical_SAM"/>
    <property type="match status" value="1"/>
</dbReference>
<comment type="cofactor">
    <cofactor evidence="1">
        <name>[4Fe-4S] cluster</name>
        <dbReference type="ChEBI" id="CHEBI:49883"/>
    </cofactor>
</comment>
<evidence type="ECO:0000256" key="9">
    <source>
        <dbReference type="ARBA" id="ARBA00047365"/>
    </source>
</evidence>
<dbReference type="Gene3D" id="3.20.20.70">
    <property type="entry name" value="Aldolase class I"/>
    <property type="match status" value="1"/>
</dbReference>
<protein>
    <submittedName>
        <fullName evidence="12">Glycine radical enzyme activase</fullName>
    </submittedName>
</protein>
<comment type="catalytic activity">
    <reaction evidence="9">
        <text>glycyl-[protein] + reduced [flavodoxin] + S-adenosyl-L-methionine = glycin-2-yl radical-[protein] + semiquinone [flavodoxin] + 5'-deoxyadenosine + L-methionine + H(+)</text>
        <dbReference type="Rhea" id="RHEA:61976"/>
        <dbReference type="Rhea" id="RHEA-COMP:10622"/>
        <dbReference type="Rhea" id="RHEA-COMP:14480"/>
        <dbReference type="Rhea" id="RHEA-COMP:15993"/>
        <dbReference type="Rhea" id="RHEA-COMP:15994"/>
        <dbReference type="ChEBI" id="CHEBI:15378"/>
        <dbReference type="ChEBI" id="CHEBI:17319"/>
        <dbReference type="ChEBI" id="CHEBI:29947"/>
        <dbReference type="ChEBI" id="CHEBI:32722"/>
        <dbReference type="ChEBI" id="CHEBI:57618"/>
        <dbReference type="ChEBI" id="CHEBI:57844"/>
        <dbReference type="ChEBI" id="CHEBI:59789"/>
        <dbReference type="ChEBI" id="CHEBI:140311"/>
    </reaction>
</comment>
<keyword evidence="5" id="KW-0479">Metal-binding</keyword>
<proteinExistence type="inferred from homology"/>
<name>A0A267MCR5_9FIRM</name>